<feature type="region of interest" description="Disordered" evidence="1">
    <location>
        <begin position="31"/>
        <end position="55"/>
    </location>
</feature>
<keyword evidence="4" id="KW-1185">Reference proteome</keyword>
<dbReference type="Proteomes" id="UP001056384">
    <property type="component" value="Chromosome 1"/>
</dbReference>
<evidence type="ECO:0000256" key="1">
    <source>
        <dbReference type="SAM" id="MobiDB-lite"/>
    </source>
</evidence>
<evidence type="ECO:0000313" key="3">
    <source>
        <dbReference type="EMBL" id="USW47026.1"/>
    </source>
</evidence>
<sequence>MDYELQNSRAWDEELKDTHEPVVSGEFTWVEVPTGNTPKGAALPKKKNAKQAASSRVAARQPQFVQSLATKQVGQAFSRQARLPAVFYRRAPPGEWQTARRGRLILNEGPAQIREIDTEQISAAQASWRARKLPNATISVPLGIATDLCENLASIAVENGCFLHREKYNSGDTAALGIWGEKSKVQLTKQKIAHALGDDRGQGAGKGYFAKLQSLTPVLRPRHQKRWEQEVKRNRYRQIPPQDVVFGAIGSFHWPSTEYKPEDVLGSSYEALDSIRMDLKCFINYLADGNCFQVMGESKEVQQALLRIRKTCFQLTSRTINPVRVYLPHWRASVVPSHVYLEEYHGPRIIMGATKEEEEEQQKPMHSPRGEGTIEGAQELADAHQSSLLGIERVRLTLANAFKKLHYYQGHITLVIRLGTFVLQRYRTPEDELYELKEYEEMVKESQFYGKVTEEVGDAAATDGILATIQGAEDILVPQDAMIDHPKDVRATFSAVFVFEEEGKKVGDLRLVKSWHETKDEEDVSYQLVEDPDQWTRLDRDIGAPVQLVDLALTDLHTGGAWQFDITSTRSIDKGKLPITMLDFAKNVKIDTAAALRHDEVECFVTCRSAVPFKALRQEVHYRYNIRQSDYRLDLVRFQNFAYRQGKRISQTVSVVTEGQEERQDVPKSAWGLSVSRADWNSEFSKNERLPVGTSAEWPDDMESWFPASVFDDDYGSDGFRSLVSKLAKIEKVLRPETAEDQ</sequence>
<dbReference type="EMBL" id="CP099418">
    <property type="protein sequence ID" value="USW47026.1"/>
    <property type="molecule type" value="Genomic_DNA"/>
</dbReference>
<evidence type="ECO:0000259" key="2">
    <source>
        <dbReference type="Pfam" id="PF25482"/>
    </source>
</evidence>
<dbReference type="Pfam" id="PF25482">
    <property type="entry name" value="DUF7905"/>
    <property type="match status" value="1"/>
</dbReference>
<dbReference type="OrthoDB" id="4739136at2759"/>
<reference evidence="3" key="1">
    <citation type="submission" date="2022-06" db="EMBL/GenBank/DDBJ databases">
        <title>Complete genome sequences of two strains of the flax pathogen Septoria linicola.</title>
        <authorList>
            <person name="Lapalu N."/>
            <person name="Simon A."/>
            <person name="Demenou B."/>
            <person name="Paumier D."/>
            <person name="Guillot M.-P."/>
            <person name="Gout L."/>
            <person name="Valade R."/>
        </authorList>
    </citation>
    <scope>NUCLEOTIDE SEQUENCE</scope>
    <source>
        <strain evidence="3">SE15195</strain>
    </source>
</reference>
<accession>A0A9Q9ECT0</accession>
<organism evidence="3 4">
    <name type="scientific">Septoria linicola</name>
    <dbReference type="NCBI Taxonomy" id="215465"/>
    <lineage>
        <taxon>Eukaryota</taxon>
        <taxon>Fungi</taxon>
        <taxon>Dikarya</taxon>
        <taxon>Ascomycota</taxon>
        <taxon>Pezizomycotina</taxon>
        <taxon>Dothideomycetes</taxon>
        <taxon>Dothideomycetidae</taxon>
        <taxon>Mycosphaerellales</taxon>
        <taxon>Mycosphaerellaceae</taxon>
        <taxon>Septoria</taxon>
    </lineage>
</organism>
<gene>
    <name evidence="3" type="ORF">Slin15195_G003450</name>
</gene>
<dbReference type="InterPro" id="IPR057227">
    <property type="entry name" value="DUF7905"/>
</dbReference>
<proteinExistence type="predicted"/>
<evidence type="ECO:0000313" key="4">
    <source>
        <dbReference type="Proteomes" id="UP001056384"/>
    </source>
</evidence>
<feature type="domain" description="DUF7905" evidence="2">
    <location>
        <begin position="391"/>
        <end position="707"/>
    </location>
</feature>
<name>A0A9Q9ECT0_9PEZI</name>
<protein>
    <recommendedName>
        <fullName evidence="2">DUF7905 domain-containing protein</fullName>
    </recommendedName>
</protein>
<dbReference type="AlphaFoldDB" id="A0A9Q9ECT0"/>